<proteinExistence type="predicted"/>
<dbReference type="InterPro" id="IPR026992">
    <property type="entry name" value="DIOX_N"/>
</dbReference>
<accession>A0A9W8NVL9</accession>
<feature type="domain" description="Non-haem dioxygenase N-terminal" evidence="1">
    <location>
        <begin position="21"/>
        <end position="90"/>
    </location>
</feature>
<evidence type="ECO:0000313" key="2">
    <source>
        <dbReference type="EMBL" id="KAJ3741744.1"/>
    </source>
</evidence>
<evidence type="ECO:0000259" key="1">
    <source>
        <dbReference type="Pfam" id="PF14226"/>
    </source>
</evidence>
<dbReference type="InterPro" id="IPR027443">
    <property type="entry name" value="IPNS-like_sf"/>
</dbReference>
<dbReference type="AlphaFoldDB" id="A0A9W8NVL9"/>
<dbReference type="Proteomes" id="UP001142393">
    <property type="component" value="Unassembled WGS sequence"/>
</dbReference>
<comment type="caution">
    <text evidence="2">The sequence shown here is derived from an EMBL/GenBank/DDBJ whole genome shotgun (WGS) entry which is preliminary data.</text>
</comment>
<dbReference type="Pfam" id="PF14226">
    <property type="entry name" value="DIOX_N"/>
    <property type="match status" value="1"/>
</dbReference>
<dbReference type="Gene3D" id="2.60.120.330">
    <property type="entry name" value="B-lactam Antibiotic, Isopenicillin N Synthase, Chain"/>
    <property type="match status" value="1"/>
</dbReference>
<dbReference type="SUPFAM" id="SSF51197">
    <property type="entry name" value="Clavaminate synthase-like"/>
    <property type="match status" value="1"/>
</dbReference>
<reference evidence="2 3" key="1">
    <citation type="journal article" date="2023" name="Proc. Natl. Acad. Sci. U.S.A.">
        <title>A global phylogenomic analysis of the shiitake genus Lentinula.</title>
        <authorList>
            <person name="Sierra-Patev S."/>
            <person name="Min B."/>
            <person name="Naranjo-Ortiz M."/>
            <person name="Looney B."/>
            <person name="Konkel Z."/>
            <person name="Slot J.C."/>
            <person name="Sakamoto Y."/>
            <person name="Steenwyk J.L."/>
            <person name="Rokas A."/>
            <person name="Carro J."/>
            <person name="Camarero S."/>
            <person name="Ferreira P."/>
            <person name="Molpeceres G."/>
            <person name="Ruiz-Duenas F.J."/>
            <person name="Serrano A."/>
            <person name="Henrissat B."/>
            <person name="Drula E."/>
            <person name="Hughes K.W."/>
            <person name="Mata J.L."/>
            <person name="Ishikawa N.K."/>
            <person name="Vargas-Isla R."/>
            <person name="Ushijima S."/>
            <person name="Smith C.A."/>
            <person name="Donoghue J."/>
            <person name="Ahrendt S."/>
            <person name="Andreopoulos W."/>
            <person name="He G."/>
            <person name="LaButti K."/>
            <person name="Lipzen A."/>
            <person name="Ng V."/>
            <person name="Riley R."/>
            <person name="Sandor L."/>
            <person name="Barry K."/>
            <person name="Martinez A.T."/>
            <person name="Xiao Y."/>
            <person name="Gibbons J.G."/>
            <person name="Terashima K."/>
            <person name="Grigoriev I.V."/>
            <person name="Hibbett D."/>
        </authorList>
    </citation>
    <scope>NUCLEOTIDE SEQUENCE [LARGE SCALE GENOMIC DNA]</scope>
    <source>
        <strain evidence="2 3">TFB7810</strain>
    </source>
</reference>
<organism evidence="2 3">
    <name type="scientific">Lentinula detonsa</name>
    <dbReference type="NCBI Taxonomy" id="2804962"/>
    <lineage>
        <taxon>Eukaryota</taxon>
        <taxon>Fungi</taxon>
        <taxon>Dikarya</taxon>
        <taxon>Basidiomycota</taxon>
        <taxon>Agaricomycotina</taxon>
        <taxon>Agaricomycetes</taxon>
        <taxon>Agaricomycetidae</taxon>
        <taxon>Agaricales</taxon>
        <taxon>Marasmiineae</taxon>
        <taxon>Omphalotaceae</taxon>
        <taxon>Lentinula</taxon>
    </lineage>
</organism>
<evidence type="ECO:0000313" key="3">
    <source>
        <dbReference type="Proteomes" id="UP001142393"/>
    </source>
</evidence>
<gene>
    <name evidence="2" type="ORF">DFH05DRAFT_1461848</name>
</gene>
<protein>
    <recommendedName>
        <fullName evidence="1">Non-haem dioxygenase N-terminal domain-containing protein</fullName>
    </recommendedName>
</protein>
<sequence>MSYTALPEFPADIATESLVRVVDYELIENGDEKEMNMLWEAATTLGFWYLMNHGLEQMVEKMFDMGEETLSLTMEEKMGYEQESPFGYASFEGRRSKFHAGLQLSE</sequence>
<name>A0A9W8NVL9_9AGAR</name>
<keyword evidence="3" id="KW-1185">Reference proteome</keyword>
<dbReference type="EMBL" id="JANVFU010000011">
    <property type="protein sequence ID" value="KAJ3741744.1"/>
    <property type="molecule type" value="Genomic_DNA"/>
</dbReference>